<feature type="domain" description="Nitroreductase" evidence="4">
    <location>
        <begin position="39"/>
        <end position="208"/>
    </location>
</feature>
<evidence type="ECO:0000259" key="4">
    <source>
        <dbReference type="Pfam" id="PF00881"/>
    </source>
</evidence>
<evidence type="ECO:0000313" key="6">
    <source>
        <dbReference type="Proteomes" id="UP000236738"/>
    </source>
</evidence>
<dbReference type="Pfam" id="PF00881">
    <property type="entry name" value="Nitroreductase"/>
    <property type="match status" value="1"/>
</dbReference>
<dbReference type="Proteomes" id="UP000236738">
    <property type="component" value="Unassembled WGS sequence"/>
</dbReference>
<protein>
    <submittedName>
        <fullName evidence="5">Nitroreductase</fullName>
    </submittedName>
</protein>
<name>A0A1H6B8G8_9FLAO</name>
<dbReference type="GO" id="GO:0016491">
    <property type="term" value="F:oxidoreductase activity"/>
    <property type="evidence" value="ECO:0007669"/>
    <property type="project" value="UniProtKB-KW"/>
</dbReference>
<dbReference type="InterPro" id="IPR000415">
    <property type="entry name" value="Nitroreductase-like"/>
</dbReference>
<keyword evidence="1" id="KW-0285">Flavoprotein</keyword>
<dbReference type="Gene3D" id="3.40.109.10">
    <property type="entry name" value="NADH Oxidase"/>
    <property type="match status" value="1"/>
</dbReference>
<keyword evidence="2" id="KW-0288">FMN</keyword>
<organism evidence="5 6">
    <name type="scientific">Halpernia humi</name>
    <dbReference type="NCBI Taxonomy" id="493375"/>
    <lineage>
        <taxon>Bacteria</taxon>
        <taxon>Pseudomonadati</taxon>
        <taxon>Bacteroidota</taxon>
        <taxon>Flavobacteriia</taxon>
        <taxon>Flavobacteriales</taxon>
        <taxon>Weeksellaceae</taxon>
        <taxon>Chryseobacterium group</taxon>
        <taxon>Halpernia</taxon>
    </lineage>
</organism>
<keyword evidence="3" id="KW-0560">Oxidoreductase</keyword>
<evidence type="ECO:0000313" key="5">
    <source>
        <dbReference type="EMBL" id="SEG56436.1"/>
    </source>
</evidence>
<dbReference type="RefSeq" id="WP_103914601.1">
    <property type="nucleotide sequence ID" value="NZ_FNUS01000007.1"/>
</dbReference>
<sequence>MKSDNYILINGFKHISYNSSADFDEKTMLEKSEAFLEKINTRRSIRTFSDKPISKKIIENIILSASTAPSGAHKQPWTFCAISNAKLKKKIRIAAEEEEKISYESRMSERWKKDLEKLGTDMNKPFLENAPWLIIAFKKVYELDENNEKQNNYYVNESVGIACGFLIAAIHNAGLVTLTHTPSPMNFLAKILNRPANERAFILFPVGYAHSDTYVPDIERKTLDEVSEFYE</sequence>
<evidence type="ECO:0000256" key="2">
    <source>
        <dbReference type="ARBA" id="ARBA00022643"/>
    </source>
</evidence>
<evidence type="ECO:0000256" key="1">
    <source>
        <dbReference type="ARBA" id="ARBA00022630"/>
    </source>
</evidence>
<accession>A0A1H6B8G8</accession>
<dbReference type="CDD" id="cd02144">
    <property type="entry name" value="iodotyrosine_dehalogenase"/>
    <property type="match status" value="1"/>
</dbReference>
<gene>
    <name evidence="5" type="ORF">SAMN05421847_2764</name>
</gene>
<keyword evidence="6" id="KW-1185">Reference proteome</keyword>
<dbReference type="EMBL" id="FNUS01000007">
    <property type="protein sequence ID" value="SEG56436.1"/>
    <property type="molecule type" value="Genomic_DNA"/>
</dbReference>
<dbReference type="InterPro" id="IPR050627">
    <property type="entry name" value="Nitroreductase/BluB"/>
</dbReference>
<dbReference type="AlphaFoldDB" id="A0A1H6B8G8"/>
<reference evidence="6" key="1">
    <citation type="submission" date="2016-10" db="EMBL/GenBank/DDBJ databases">
        <authorList>
            <person name="Varghese N."/>
            <person name="Submissions S."/>
        </authorList>
    </citation>
    <scope>NUCLEOTIDE SEQUENCE [LARGE SCALE GENOMIC DNA]</scope>
    <source>
        <strain evidence="6">DSM 21580</strain>
    </source>
</reference>
<dbReference type="PANTHER" id="PTHR23026">
    <property type="entry name" value="NADPH NITROREDUCTASE"/>
    <property type="match status" value="1"/>
</dbReference>
<dbReference type="PANTHER" id="PTHR23026:SF90">
    <property type="entry name" value="IODOTYROSINE DEIODINASE 1"/>
    <property type="match status" value="1"/>
</dbReference>
<evidence type="ECO:0000256" key="3">
    <source>
        <dbReference type="ARBA" id="ARBA00023002"/>
    </source>
</evidence>
<dbReference type="InterPro" id="IPR029479">
    <property type="entry name" value="Nitroreductase"/>
</dbReference>
<dbReference type="SUPFAM" id="SSF55469">
    <property type="entry name" value="FMN-dependent nitroreductase-like"/>
    <property type="match status" value="1"/>
</dbReference>
<proteinExistence type="predicted"/>
<dbReference type="OrthoDB" id="9809288at2"/>